<evidence type="ECO:0000313" key="3">
    <source>
        <dbReference type="Proteomes" id="UP001604335"/>
    </source>
</evidence>
<evidence type="ECO:0000256" key="1">
    <source>
        <dbReference type="SAM" id="Phobius"/>
    </source>
</evidence>
<proteinExistence type="predicted"/>
<protein>
    <submittedName>
        <fullName evidence="2">Uncharacterized protein</fullName>
    </submittedName>
</protein>
<keyword evidence="1" id="KW-0472">Membrane</keyword>
<keyword evidence="1" id="KW-0812">Transmembrane</keyword>
<accession>A0ABW7C5Q1</accession>
<keyword evidence="3" id="KW-1185">Reference proteome</keyword>
<comment type="caution">
    <text evidence="2">The sequence shown here is derived from an EMBL/GenBank/DDBJ whole genome shotgun (WGS) entry which is preliminary data.</text>
</comment>
<dbReference type="EMBL" id="JAZAQF010000006">
    <property type="protein sequence ID" value="MFG3816203.1"/>
    <property type="molecule type" value="Genomic_DNA"/>
</dbReference>
<dbReference type="RefSeq" id="WP_099532610.1">
    <property type="nucleotide sequence ID" value="NZ_JAZAQF010000006.1"/>
</dbReference>
<organism evidence="2 3">
    <name type="scientific">Limnothrix redekei LRLZ20PSL1</name>
    <dbReference type="NCBI Taxonomy" id="3112953"/>
    <lineage>
        <taxon>Bacteria</taxon>
        <taxon>Bacillati</taxon>
        <taxon>Cyanobacteriota</taxon>
        <taxon>Cyanophyceae</taxon>
        <taxon>Pseudanabaenales</taxon>
        <taxon>Pseudanabaenaceae</taxon>
        <taxon>Limnothrix</taxon>
    </lineage>
</organism>
<feature type="transmembrane region" description="Helical" evidence="1">
    <location>
        <begin position="38"/>
        <end position="57"/>
    </location>
</feature>
<evidence type="ECO:0000313" key="2">
    <source>
        <dbReference type="EMBL" id="MFG3816203.1"/>
    </source>
</evidence>
<dbReference type="Proteomes" id="UP001604335">
    <property type="component" value="Unassembled WGS sequence"/>
</dbReference>
<sequence length="73" mass="8097">MSKKWTWYIKAQAGVLLFPLGLCLFGEAVTRRINGDSWFWWGTIALAVINAGVGLMIESGLIGGFPRDQKPNE</sequence>
<gene>
    <name evidence="2" type="ORF">VPK24_01030</name>
</gene>
<name>A0ABW7C5Q1_9CYAN</name>
<reference evidence="3" key="1">
    <citation type="journal article" date="2024" name="Algal Res.">
        <title>Biochemical, toxicological and genomic investigation of a high-biomass producing Limnothrix strain isolated from Italian shallow drinking water reservoir.</title>
        <authorList>
            <person name="Simonazzi M."/>
            <person name="Shishido T.K."/>
            <person name="Delbaje E."/>
            <person name="Wahlsten M."/>
            <person name="Fewer D.P."/>
            <person name="Sivonen K."/>
            <person name="Pezzolesi L."/>
            <person name="Pistocchi R."/>
        </authorList>
    </citation>
    <scope>NUCLEOTIDE SEQUENCE [LARGE SCALE GENOMIC DNA]</scope>
    <source>
        <strain evidence="3">LRLZ20PSL1</strain>
    </source>
</reference>
<keyword evidence="1" id="KW-1133">Transmembrane helix</keyword>